<dbReference type="Proteomes" id="UP001550378">
    <property type="component" value="Unassembled WGS sequence"/>
</dbReference>
<dbReference type="Gene3D" id="3.30.750.24">
    <property type="entry name" value="STAS domain"/>
    <property type="match status" value="1"/>
</dbReference>
<dbReference type="PROSITE" id="PS50801">
    <property type="entry name" value="STAS"/>
    <property type="match status" value="1"/>
</dbReference>
<reference evidence="3 4" key="1">
    <citation type="submission" date="2024-06" db="EMBL/GenBank/DDBJ databases">
        <title>The Natural Products Discovery Center: Release of the First 8490 Sequenced Strains for Exploring Actinobacteria Biosynthetic Diversity.</title>
        <authorList>
            <person name="Kalkreuter E."/>
            <person name="Kautsar S.A."/>
            <person name="Yang D."/>
            <person name="Bader C.D."/>
            <person name="Teijaro C.N."/>
            <person name="Fluegel L."/>
            <person name="Davis C.M."/>
            <person name="Simpson J.R."/>
            <person name="Lauterbach L."/>
            <person name="Steele A.D."/>
            <person name="Gui C."/>
            <person name="Meng S."/>
            <person name="Li G."/>
            <person name="Viehrig K."/>
            <person name="Ye F."/>
            <person name="Su P."/>
            <person name="Kiefer A.F."/>
            <person name="Nichols A."/>
            <person name="Cepeda A.J."/>
            <person name="Yan W."/>
            <person name="Fan B."/>
            <person name="Jiang Y."/>
            <person name="Adhikari A."/>
            <person name="Zheng C.-J."/>
            <person name="Schuster L."/>
            <person name="Cowan T.M."/>
            <person name="Smanski M.J."/>
            <person name="Chevrette M.G."/>
            <person name="De Carvalho L.P.S."/>
            <person name="Shen B."/>
        </authorList>
    </citation>
    <scope>NUCLEOTIDE SEQUENCE [LARGE SCALE GENOMIC DNA]</scope>
    <source>
        <strain evidence="3 4">NPDC006337</strain>
    </source>
</reference>
<dbReference type="RefSeq" id="WP_189906313.1">
    <property type="nucleotide sequence ID" value="NZ_JBEXZR010000006.1"/>
</dbReference>
<evidence type="ECO:0000256" key="1">
    <source>
        <dbReference type="SAM" id="MobiDB-lite"/>
    </source>
</evidence>
<name>A0ABV2W2C3_9ACTN</name>
<feature type="compositionally biased region" description="Basic and acidic residues" evidence="1">
    <location>
        <begin position="20"/>
        <end position="36"/>
    </location>
</feature>
<protein>
    <submittedName>
        <fullName evidence="3">STAS domain-containing protein</fullName>
    </submittedName>
</protein>
<evidence type="ECO:0000259" key="2">
    <source>
        <dbReference type="PROSITE" id="PS50801"/>
    </source>
</evidence>
<keyword evidence="4" id="KW-1185">Reference proteome</keyword>
<gene>
    <name evidence="3" type="ORF">ABZ508_09955</name>
</gene>
<dbReference type="Pfam" id="PF01740">
    <property type="entry name" value="STAS"/>
    <property type="match status" value="1"/>
</dbReference>
<comment type="caution">
    <text evidence="3">The sequence shown here is derived from an EMBL/GenBank/DDBJ whole genome shotgun (WGS) entry which is preliminary data.</text>
</comment>
<organism evidence="3 4">
    <name type="scientific">Streptomyces lavendulocolor</name>
    <dbReference type="NCBI Taxonomy" id="67316"/>
    <lineage>
        <taxon>Bacteria</taxon>
        <taxon>Bacillati</taxon>
        <taxon>Actinomycetota</taxon>
        <taxon>Actinomycetes</taxon>
        <taxon>Kitasatosporales</taxon>
        <taxon>Streptomycetaceae</taxon>
        <taxon>Streptomyces</taxon>
    </lineage>
</organism>
<feature type="domain" description="STAS" evidence="2">
    <location>
        <begin position="64"/>
        <end position="122"/>
    </location>
</feature>
<dbReference type="InterPro" id="IPR002645">
    <property type="entry name" value="STAS_dom"/>
</dbReference>
<sequence length="122" mass="13707">MEAHPVRVADWGRRVRHDPRRSAPDRARPLPGDRGRGPRRGQRPGCTRHPQGCRGSPRPRRRRLRPADFCDCTGLSALLAAARTAKARGSELRLCSVPHPLARLLRLTHASSAFTIEQRDVR</sequence>
<accession>A0ABV2W2C3</accession>
<dbReference type="CDD" id="cd07043">
    <property type="entry name" value="STAS_anti-anti-sigma_factors"/>
    <property type="match status" value="1"/>
</dbReference>
<proteinExistence type="predicted"/>
<dbReference type="SUPFAM" id="SSF52091">
    <property type="entry name" value="SpoIIaa-like"/>
    <property type="match status" value="1"/>
</dbReference>
<evidence type="ECO:0000313" key="3">
    <source>
        <dbReference type="EMBL" id="MEU0707682.1"/>
    </source>
</evidence>
<dbReference type="EMBL" id="JBEXZR010000006">
    <property type="protein sequence ID" value="MEU0707682.1"/>
    <property type="molecule type" value="Genomic_DNA"/>
</dbReference>
<feature type="region of interest" description="Disordered" evidence="1">
    <location>
        <begin position="1"/>
        <end position="64"/>
    </location>
</feature>
<dbReference type="InterPro" id="IPR036513">
    <property type="entry name" value="STAS_dom_sf"/>
</dbReference>
<evidence type="ECO:0000313" key="4">
    <source>
        <dbReference type="Proteomes" id="UP001550378"/>
    </source>
</evidence>
<feature type="compositionally biased region" description="Basic and acidic residues" evidence="1">
    <location>
        <begin position="1"/>
        <end position="13"/>
    </location>
</feature>